<feature type="compositionally biased region" description="Low complexity" evidence="1">
    <location>
        <begin position="501"/>
        <end position="511"/>
    </location>
</feature>
<reference evidence="2 3" key="1">
    <citation type="submission" date="2013-11" db="EMBL/GenBank/DDBJ databases">
        <title>The Genome Sequence of Plasmodium yoelii 17X.</title>
        <authorList>
            <consortium name="The Broad Institute Genomics Platform"/>
            <consortium name="The Broad Institute Genome Sequencing Center for Infectious Disease"/>
            <person name="Neafsey D."/>
            <person name="Adams J."/>
            <person name="Walker B."/>
            <person name="Young S.K."/>
            <person name="Zeng Q."/>
            <person name="Gargeya S."/>
            <person name="Fitzgerald M."/>
            <person name="Haas B."/>
            <person name="Abouelleil A."/>
            <person name="Alvarado L."/>
            <person name="Chapman S.B."/>
            <person name="Gainer-Dewar J."/>
            <person name="Goldberg J."/>
            <person name="Griggs A."/>
            <person name="Gujja S."/>
            <person name="Hansen M."/>
            <person name="Howarth C."/>
            <person name="Imamovic A."/>
            <person name="Ireland A."/>
            <person name="Larimer J."/>
            <person name="McCowan C."/>
            <person name="Murphy C."/>
            <person name="Pearson M."/>
            <person name="Poon T.W."/>
            <person name="Priest M."/>
            <person name="Roberts A."/>
            <person name="Saif S."/>
            <person name="Shea T."/>
            <person name="Sykes S."/>
            <person name="Wortman J."/>
            <person name="Nusbaum C."/>
            <person name="Birren B."/>
        </authorList>
    </citation>
    <scope>NUCLEOTIDE SEQUENCE [LARGE SCALE GENOMIC DNA]</scope>
    <source>
        <strain evidence="2 3">17X</strain>
    </source>
</reference>
<feature type="region of interest" description="Disordered" evidence="1">
    <location>
        <begin position="529"/>
        <end position="561"/>
    </location>
</feature>
<evidence type="ECO:0000256" key="1">
    <source>
        <dbReference type="SAM" id="MobiDB-lite"/>
    </source>
</evidence>
<accession>V7PQJ0</accession>
<feature type="region of interest" description="Disordered" evidence="1">
    <location>
        <begin position="219"/>
        <end position="247"/>
    </location>
</feature>
<organism evidence="2 3">
    <name type="scientific">Plasmodium yoelii 17X</name>
    <dbReference type="NCBI Taxonomy" id="1323249"/>
    <lineage>
        <taxon>Eukaryota</taxon>
        <taxon>Sar</taxon>
        <taxon>Alveolata</taxon>
        <taxon>Apicomplexa</taxon>
        <taxon>Aconoidasida</taxon>
        <taxon>Haemosporida</taxon>
        <taxon>Plasmodiidae</taxon>
        <taxon>Plasmodium</taxon>
        <taxon>Plasmodium (Vinckeia)</taxon>
    </lineage>
</organism>
<dbReference type="InterPro" id="IPR011992">
    <property type="entry name" value="EF-hand-dom_pair"/>
</dbReference>
<sequence length="711" mass="83902">MACINKHEPINTRVKYKTIHKIKDECYVPEQAYLVPDNEGTSIYLSYELNKTLEIIFRNYSINGYMGVNEFIRMCYDYNLLPRKKNKEVLYYIFKSSNSLNTGCIEYKYFFQILQRLSSYLFRKLVMTEEEKFNVLIKHLTSIKVSQKTPHVERYNAGVQVDIKRECKEINAVCEMIDASCDAFVDVKSIGIATDEIKYENNKRTELHDENKESHNNALLNEKKNDNKQNNNNNNSSSERKLQNSEKLKIKKRIESIEKAYTHKDELNKKLKEELNSSLKIIEEKNVEIENINKNNLKELEKKDEKIEDLKKIIEQLKSEKKNLELKESKTNIQSSENNSSKQLPSRDKLQDIEMDYLNLKRVVVLPCEEEAQLLKIFAMYSTYCGGTVEYVMNKTLCANFLTRSYLLRQHEKNNTKVNLDIKNAEILFNKVIYKRWTIEQNEMLEDVLTYFYFKILLSDIGKYLYPELGERESFLEIVLNHVLVVKRHGHYAEKKENKSPPKNIPKIKPSYSDDLNMFKDNIVGGYTSSEKEHTKNQTNQDKKRNEVNNNRKSLKMKKKKEKIINNTDQSFEYILSNETKKKTDKMNGKKNKNKENKISDNNNKHINQLKGKLLYRNMYGYDTSNDENKSFCFSTYENFNLALKKNDFIKPTKIKSKFLENPINTKRSFTNINTKKKNNFKSEFPLYDIEGELWELNSDSKKCLPSFGKY</sequence>
<feature type="region of interest" description="Disordered" evidence="1">
    <location>
        <begin position="493"/>
        <end position="517"/>
    </location>
</feature>
<feature type="region of interest" description="Disordered" evidence="1">
    <location>
        <begin position="327"/>
        <end position="347"/>
    </location>
</feature>
<feature type="compositionally biased region" description="Basic and acidic residues" evidence="1">
    <location>
        <begin position="583"/>
        <end position="599"/>
    </location>
</feature>
<feature type="compositionally biased region" description="Basic and acidic residues" evidence="1">
    <location>
        <begin position="238"/>
        <end position="247"/>
    </location>
</feature>
<dbReference type="SUPFAM" id="SSF47473">
    <property type="entry name" value="EF-hand"/>
    <property type="match status" value="1"/>
</dbReference>
<protein>
    <submittedName>
        <fullName evidence="2">Uncharacterized protein</fullName>
    </submittedName>
</protein>
<dbReference type="EMBL" id="KI635736">
    <property type="protein sequence ID" value="ETB61694.1"/>
    <property type="molecule type" value="Genomic_DNA"/>
</dbReference>
<gene>
    <name evidence="2" type="ORF">YYC_01532</name>
</gene>
<name>V7PQJ0_PLAYE</name>
<feature type="compositionally biased region" description="Low complexity" evidence="1">
    <location>
        <begin position="228"/>
        <end position="237"/>
    </location>
</feature>
<evidence type="ECO:0000313" key="3">
    <source>
        <dbReference type="Proteomes" id="UP000018538"/>
    </source>
</evidence>
<feature type="region of interest" description="Disordered" evidence="1">
    <location>
        <begin position="583"/>
        <end position="604"/>
    </location>
</feature>
<feature type="compositionally biased region" description="Polar residues" evidence="1">
    <location>
        <begin position="331"/>
        <end position="344"/>
    </location>
</feature>
<dbReference type="OrthoDB" id="371569at2759"/>
<dbReference type="AlphaFoldDB" id="V7PQJ0"/>
<feature type="compositionally biased region" description="Basic and acidic residues" evidence="1">
    <location>
        <begin position="530"/>
        <end position="547"/>
    </location>
</feature>
<proteinExistence type="predicted"/>
<evidence type="ECO:0000313" key="2">
    <source>
        <dbReference type="EMBL" id="ETB61694.1"/>
    </source>
</evidence>
<dbReference type="Proteomes" id="UP000018538">
    <property type="component" value="Unassembled WGS sequence"/>
</dbReference>
<keyword evidence="3" id="KW-1185">Reference proteome</keyword>